<dbReference type="GO" id="GO:0055085">
    <property type="term" value="P:transmembrane transport"/>
    <property type="evidence" value="ECO:0007669"/>
    <property type="project" value="InterPro"/>
</dbReference>
<protein>
    <recommendedName>
        <fullName evidence="9">ABC transmembrane type-1 domain-containing protein</fullName>
    </recommendedName>
</protein>
<keyword evidence="2 7" id="KW-0813">Transport</keyword>
<reference evidence="10" key="1">
    <citation type="submission" date="2020-02" db="EMBL/GenBank/DDBJ databases">
        <authorList>
            <person name="Meier V. D."/>
        </authorList>
    </citation>
    <scope>NUCLEOTIDE SEQUENCE</scope>
    <source>
        <strain evidence="10">AVDCRST_MAG18</strain>
    </source>
</reference>
<proteinExistence type="inferred from homology"/>
<evidence type="ECO:0000256" key="4">
    <source>
        <dbReference type="ARBA" id="ARBA00022692"/>
    </source>
</evidence>
<feature type="transmembrane region" description="Helical" evidence="7">
    <location>
        <begin position="267"/>
        <end position="298"/>
    </location>
</feature>
<accession>A0A6J4VBM3</accession>
<feature type="transmembrane region" description="Helical" evidence="7">
    <location>
        <begin position="139"/>
        <end position="165"/>
    </location>
</feature>
<comment type="subcellular location">
    <subcellularLocation>
        <location evidence="1 7">Cell membrane</location>
        <topology evidence="1 7">Multi-pass membrane protein</topology>
    </subcellularLocation>
</comment>
<feature type="region of interest" description="Disordered" evidence="8">
    <location>
        <begin position="1"/>
        <end position="31"/>
    </location>
</feature>
<feature type="transmembrane region" description="Helical" evidence="7">
    <location>
        <begin position="54"/>
        <end position="72"/>
    </location>
</feature>
<evidence type="ECO:0000256" key="1">
    <source>
        <dbReference type="ARBA" id="ARBA00004651"/>
    </source>
</evidence>
<dbReference type="InterPro" id="IPR000515">
    <property type="entry name" value="MetI-like"/>
</dbReference>
<evidence type="ECO:0000313" key="10">
    <source>
        <dbReference type="EMBL" id="CAA9574291.1"/>
    </source>
</evidence>
<dbReference type="EMBL" id="CADCWN010000179">
    <property type="protein sequence ID" value="CAA9574291.1"/>
    <property type="molecule type" value="Genomic_DNA"/>
</dbReference>
<keyword evidence="5 7" id="KW-1133">Transmembrane helix</keyword>
<evidence type="ECO:0000256" key="3">
    <source>
        <dbReference type="ARBA" id="ARBA00022475"/>
    </source>
</evidence>
<name>A0A6J4VBM3_9BACT</name>
<dbReference type="Pfam" id="PF00528">
    <property type="entry name" value="BPD_transp_1"/>
    <property type="match status" value="1"/>
</dbReference>
<dbReference type="InterPro" id="IPR035906">
    <property type="entry name" value="MetI-like_sf"/>
</dbReference>
<comment type="similarity">
    <text evidence="7">Belongs to the binding-protein-dependent transport system permease family.</text>
</comment>
<gene>
    <name evidence="10" type="ORF">AVDCRST_MAG18-2353</name>
</gene>
<feature type="transmembrane region" description="Helical" evidence="7">
    <location>
        <begin position="172"/>
        <end position="192"/>
    </location>
</feature>
<sequence>MISRGDEKRTAQRAGEATTIAGPSLAGADRGRLTRQKSPGYLARAWRRFRRNRLSVVAMFVFIIMVLFSYGAPLVSRYVTNQGFGDQNLQATFAPAGKTISAVQIGGPNSGKATTTKYLLGADELGRDVLTRLAYGGRISLTVSFLTLAIALTIGLLIGALAGYYGGWVDTVLMRLVDIFISVPGLFVLILVSTVLNNNKLITGTSFYRTNGWLILPFVIAVLSWTGISRLIRGEFLTIKNRDYVEAARVLGGSDGRIIFRHILPNVLPIIIVWATLAIPGLILTEAALSYLGFGVQIPTPSWGNMLTNSTQYFSRSPSLVVLPGAMIYITVMAVNLMGNGLRDALDPRLND</sequence>
<feature type="transmembrane region" description="Helical" evidence="7">
    <location>
        <begin position="212"/>
        <end position="232"/>
    </location>
</feature>
<dbReference type="CDD" id="cd06261">
    <property type="entry name" value="TM_PBP2"/>
    <property type="match status" value="1"/>
</dbReference>
<evidence type="ECO:0000259" key="9">
    <source>
        <dbReference type="PROSITE" id="PS50928"/>
    </source>
</evidence>
<dbReference type="GO" id="GO:0005886">
    <property type="term" value="C:plasma membrane"/>
    <property type="evidence" value="ECO:0007669"/>
    <property type="project" value="UniProtKB-SubCell"/>
</dbReference>
<dbReference type="PROSITE" id="PS50928">
    <property type="entry name" value="ABC_TM1"/>
    <property type="match status" value="1"/>
</dbReference>
<dbReference type="InterPro" id="IPR025966">
    <property type="entry name" value="OppC_N"/>
</dbReference>
<evidence type="ECO:0000256" key="8">
    <source>
        <dbReference type="SAM" id="MobiDB-lite"/>
    </source>
</evidence>
<keyword evidence="3" id="KW-1003">Cell membrane</keyword>
<feature type="compositionally biased region" description="Basic and acidic residues" evidence="8">
    <location>
        <begin position="1"/>
        <end position="10"/>
    </location>
</feature>
<dbReference type="SUPFAM" id="SSF161098">
    <property type="entry name" value="MetI-like"/>
    <property type="match status" value="1"/>
</dbReference>
<dbReference type="InterPro" id="IPR050366">
    <property type="entry name" value="BP-dependent_transpt_permease"/>
</dbReference>
<evidence type="ECO:0000256" key="5">
    <source>
        <dbReference type="ARBA" id="ARBA00022989"/>
    </source>
</evidence>
<feature type="domain" description="ABC transmembrane type-1" evidence="9">
    <location>
        <begin position="137"/>
        <end position="339"/>
    </location>
</feature>
<evidence type="ECO:0000256" key="7">
    <source>
        <dbReference type="RuleBase" id="RU363032"/>
    </source>
</evidence>
<organism evidence="10">
    <name type="scientific">uncultured Thermomicrobiales bacterium</name>
    <dbReference type="NCBI Taxonomy" id="1645740"/>
    <lineage>
        <taxon>Bacteria</taxon>
        <taxon>Pseudomonadati</taxon>
        <taxon>Thermomicrobiota</taxon>
        <taxon>Thermomicrobia</taxon>
        <taxon>Thermomicrobiales</taxon>
        <taxon>environmental samples</taxon>
    </lineage>
</organism>
<keyword evidence="4 7" id="KW-0812">Transmembrane</keyword>
<dbReference type="PANTHER" id="PTHR43386:SF23">
    <property type="entry name" value="ABC TRANSPORTER"/>
    <property type="match status" value="1"/>
</dbReference>
<dbReference type="PANTHER" id="PTHR43386">
    <property type="entry name" value="OLIGOPEPTIDE TRANSPORT SYSTEM PERMEASE PROTEIN APPC"/>
    <property type="match status" value="1"/>
</dbReference>
<dbReference type="AlphaFoldDB" id="A0A6J4VBM3"/>
<keyword evidence="6 7" id="KW-0472">Membrane</keyword>
<dbReference type="Gene3D" id="1.10.3720.10">
    <property type="entry name" value="MetI-like"/>
    <property type="match status" value="1"/>
</dbReference>
<feature type="transmembrane region" description="Helical" evidence="7">
    <location>
        <begin position="318"/>
        <end position="339"/>
    </location>
</feature>
<evidence type="ECO:0000256" key="2">
    <source>
        <dbReference type="ARBA" id="ARBA00022448"/>
    </source>
</evidence>
<evidence type="ECO:0000256" key="6">
    <source>
        <dbReference type="ARBA" id="ARBA00023136"/>
    </source>
</evidence>
<dbReference type="Pfam" id="PF12911">
    <property type="entry name" value="OppC_N"/>
    <property type="match status" value="1"/>
</dbReference>